<gene>
    <name evidence="1" type="ORF">ACFSFY_12410</name>
</gene>
<sequence>MKITGNAMMHQSLKNLVPMKKDKTEVENNNADPEMRRQLEELQRMVAEEQKYQKRLEADQIAKKIARGESVTHEERQQLQGVDSEKLAKAEQANMQRRALSAQLENATTKEQANAILLTGKASATKMIEKGEKEFGELLLAAIDKAEEDYRKQKKSSQHIIPIDGKLIKVSDPKPQSIDIRL</sequence>
<dbReference type="RefSeq" id="WP_381538472.1">
    <property type="nucleotide sequence ID" value="NZ_JBHUGI010000032.1"/>
</dbReference>
<name>A0ABW4SH82_9BACL</name>
<protein>
    <recommendedName>
        <fullName evidence="3">DUF4355 domain-containing protein</fullName>
    </recommendedName>
</protein>
<keyword evidence="2" id="KW-1185">Reference proteome</keyword>
<dbReference type="EMBL" id="JBHUGI010000032">
    <property type="protein sequence ID" value="MFD1928835.1"/>
    <property type="molecule type" value="Genomic_DNA"/>
</dbReference>
<evidence type="ECO:0000313" key="2">
    <source>
        <dbReference type="Proteomes" id="UP001597218"/>
    </source>
</evidence>
<reference evidence="2" key="1">
    <citation type="journal article" date="2019" name="Int. J. Syst. Evol. Microbiol.">
        <title>The Global Catalogue of Microorganisms (GCM) 10K type strain sequencing project: providing services to taxonomists for standard genome sequencing and annotation.</title>
        <authorList>
            <consortium name="The Broad Institute Genomics Platform"/>
            <consortium name="The Broad Institute Genome Sequencing Center for Infectious Disease"/>
            <person name="Wu L."/>
            <person name="Ma J."/>
        </authorList>
    </citation>
    <scope>NUCLEOTIDE SEQUENCE [LARGE SCALE GENOMIC DNA]</scope>
    <source>
        <strain evidence="2">CGMCC 4.7177</strain>
    </source>
</reference>
<evidence type="ECO:0000313" key="1">
    <source>
        <dbReference type="EMBL" id="MFD1928835.1"/>
    </source>
</evidence>
<organism evidence="1 2">
    <name type="scientific">Sporosarcina siberiensis</name>
    <dbReference type="NCBI Taxonomy" id="1365606"/>
    <lineage>
        <taxon>Bacteria</taxon>
        <taxon>Bacillati</taxon>
        <taxon>Bacillota</taxon>
        <taxon>Bacilli</taxon>
        <taxon>Bacillales</taxon>
        <taxon>Caryophanaceae</taxon>
        <taxon>Sporosarcina</taxon>
    </lineage>
</organism>
<dbReference type="Proteomes" id="UP001597218">
    <property type="component" value="Unassembled WGS sequence"/>
</dbReference>
<comment type="caution">
    <text evidence="1">The sequence shown here is derived from an EMBL/GenBank/DDBJ whole genome shotgun (WGS) entry which is preliminary data.</text>
</comment>
<proteinExistence type="predicted"/>
<accession>A0ABW4SH82</accession>
<evidence type="ECO:0008006" key="3">
    <source>
        <dbReference type="Google" id="ProtNLM"/>
    </source>
</evidence>